<evidence type="ECO:0000256" key="2">
    <source>
        <dbReference type="ARBA" id="ARBA00023295"/>
    </source>
</evidence>
<dbReference type="EMBL" id="AHFB01000181">
    <property type="protein sequence ID" value="EOO24070.1"/>
    <property type="molecule type" value="Genomic_DNA"/>
</dbReference>
<dbReference type="GO" id="GO:0005829">
    <property type="term" value="C:cytosol"/>
    <property type="evidence" value="ECO:0007669"/>
    <property type="project" value="TreeGrafter"/>
</dbReference>
<sequence length="315" mass="35578">MGEKVLFFGDMGIDDTIALIFTSLTEQIDVVGVVASYGNVSREIATQNVRYLAKRIGKADFKILSGAQRSMTGEAPVYYPEIHGLHGLGPIVPALGTQTKELEDFFGVVKIVEKYKDELIIVNTGRLTSLATMFILYGDLMKQIKCYYIMGGSFLYPGNVTPVSEANFYADPIAANLVLKYAKNVSIYPLNVTQRAIITPEMANYIHYKGKTDLVKPLLDYYYAFYKKQIPGIQGSPVHDIMPLMGIMSDEMFTYYESQILIAEKGVARGQSIGDFRNFISPENLDNRPRQRIAINFDYNRFFKIFMTVMTQEQF</sequence>
<dbReference type="Proteomes" id="UP000014018">
    <property type="component" value="Unassembled WGS sequence"/>
</dbReference>
<feature type="domain" description="Inosine/uridine-preferring nucleoside hydrolase" evidence="3">
    <location>
        <begin position="6"/>
        <end position="304"/>
    </location>
</feature>
<dbReference type="AlphaFoldDB" id="A0A9W5PJG5"/>
<dbReference type="InterPro" id="IPR036452">
    <property type="entry name" value="Ribo_hydro-like"/>
</dbReference>
<organism evidence="4 5">
    <name type="scientific">Bacillus cereus VD133</name>
    <dbReference type="NCBI Taxonomy" id="1053233"/>
    <lineage>
        <taxon>Bacteria</taxon>
        <taxon>Bacillati</taxon>
        <taxon>Bacillota</taxon>
        <taxon>Bacilli</taxon>
        <taxon>Bacillales</taxon>
        <taxon>Bacillaceae</taxon>
        <taxon>Bacillus</taxon>
        <taxon>Bacillus cereus group</taxon>
    </lineage>
</organism>
<evidence type="ECO:0000259" key="3">
    <source>
        <dbReference type="Pfam" id="PF01156"/>
    </source>
</evidence>
<proteinExistence type="predicted"/>
<protein>
    <recommendedName>
        <fullName evidence="3">Inosine/uridine-preferring nucleoside hydrolase domain-containing protein</fullName>
    </recommendedName>
</protein>
<dbReference type="InterPro" id="IPR023186">
    <property type="entry name" value="IUNH"/>
</dbReference>
<evidence type="ECO:0000256" key="1">
    <source>
        <dbReference type="ARBA" id="ARBA00022801"/>
    </source>
</evidence>
<gene>
    <name evidence="4" type="ORF">IIU_06857</name>
</gene>
<evidence type="ECO:0000313" key="4">
    <source>
        <dbReference type="EMBL" id="EOO24070.1"/>
    </source>
</evidence>
<dbReference type="CDD" id="cd00455">
    <property type="entry name" value="nuc_hydro"/>
    <property type="match status" value="1"/>
</dbReference>
<dbReference type="GO" id="GO:0006152">
    <property type="term" value="P:purine nucleoside catabolic process"/>
    <property type="evidence" value="ECO:0007669"/>
    <property type="project" value="TreeGrafter"/>
</dbReference>
<accession>A0A9W5PJG5</accession>
<dbReference type="Pfam" id="PF01156">
    <property type="entry name" value="IU_nuc_hydro"/>
    <property type="match status" value="1"/>
</dbReference>
<evidence type="ECO:0000313" key="5">
    <source>
        <dbReference type="Proteomes" id="UP000014018"/>
    </source>
</evidence>
<keyword evidence="2" id="KW-0326">Glycosidase</keyword>
<dbReference type="Gene3D" id="3.90.245.10">
    <property type="entry name" value="Ribonucleoside hydrolase-like"/>
    <property type="match status" value="1"/>
</dbReference>
<reference evidence="4 5" key="1">
    <citation type="submission" date="2012-12" db="EMBL/GenBank/DDBJ databases">
        <title>The Genome Sequence of Bacillus cereus VD133.</title>
        <authorList>
            <consortium name="The Broad Institute Genome Sequencing Platform"/>
            <consortium name="The Broad Institute Genome Sequencing Center for Infectious Disease"/>
            <person name="Feldgarden M."/>
            <person name="Van der Auwera G.A."/>
            <person name="Mahillon J."/>
            <person name="Duprez V."/>
            <person name="Timmery S."/>
            <person name="Mattelet C."/>
            <person name="Dierick K."/>
            <person name="Sun M."/>
            <person name="Yu Z."/>
            <person name="Zhu L."/>
            <person name="Hu X."/>
            <person name="Shank E.B."/>
            <person name="Swiecicka I."/>
            <person name="Hansen B.M."/>
            <person name="Andrup L."/>
            <person name="Walker B."/>
            <person name="Young S.K."/>
            <person name="Zeng Q."/>
            <person name="Gargeya S."/>
            <person name="Fitzgerald M."/>
            <person name="Haas B."/>
            <person name="Abouelleil A."/>
            <person name="Alvarado L."/>
            <person name="Arachchi H.M."/>
            <person name="Berlin A.M."/>
            <person name="Chapman S.B."/>
            <person name="Dewar J."/>
            <person name="Goldberg J."/>
            <person name="Griggs A."/>
            <person name="Gujja S."/>
            <person name="Hansen M."/>
            <person name="Howarth C."/>
            <person name="Imamovic A."/>
            <person name="Larimer J."/>
            <person name="McCowan C."/>
            <person name="Murphy C."/>
            <person name="Neiman D."/>
            <person name="Pearson M."/>
            <person name="Priest M."/>
            <person name="Roberts A."/>
            <person name="Saif S."/>
            <person name="Shea T."/>
            <person name="Sisk P."/>
            <person name="Sykes S."/>
            <person name="Wortman J."/>
            <person name="Nusbaum C."/>
            <person name="Birren B."/>
        </authorList>
    </citation>
    <scope>NUCLEOTIDE SEQUENCE [LARGE SCALE GENOMIC DNA]</scope>
    <source>
        <strain evidence="4 5">VD133</strain>
    </source>
</reference>
<dbReference type="GO" id="GO:0008477">
    <property type="term" value="F:purine nucleosidase activity"/>
    <property type="evidence" value="ECO:0007669"/>
    <property type="project" value="TreeGrafter"/>
</dbReference>
<comment type="caution">
    <text evidence="4">The sequence shown here is derived from an EMBL/GenBank/DDBJ whole genome shotgun (WGS) entry which is preliminary data.</text>
</comment>
<dbReference type="PANTHER" id="PTHR12304:SF4">
    <property type="entry name" value="URIDINE NUCLEOSIDASE"/>
    <property type="match status" value="1"/>
</dbReference>
<name>A0A9W5PJG5_BACCE</name>
<dbReference type="PANTHER" id="PTHR12304">
    <property type="entry name" value="INOSINE-URIDINE PREFERRING NUCLEOSIDE HYDROLASE"/>
    <property type="match status" value="1"/>
</dbReference>
<keyword evidence="1" id="KW-0378">Hydrolase</keyword>
<dbReference type="RefSeq" id="WP_016110543.1">
    <property type="nucleotide sequence ID" value="NZ_KB976177.1"/>
</dbReference>
<dbReference type="SUPFAM" id="SSF53590">
    <property type="entry name" value="Nucleoside hydrolase"/>
    <property type="match status" value="1"/>
</dbReference>
<dbReference type="InterPro" id="IPR001910">
    <property type="entry name" value="Inosine/uridine_hydrolase_dom"/>
</dbReference>